<dbReference type="Proteomes" id="UP000006575">
    <property type="component" value="Plasmid pRL10"/>
</dbReference>
<dbReference type="PROSITE" id="PS51077">
    <property type="entry name" value="HTH_ICLR"/>
    <property type="match status" value="1"/>
</dbReference>
<dbReference type="InterPro" id="IPR050707">
    <property type="entry name" value="HTH_MetabolicPath_Reg"/>
</dbReference>
<evidence type="ECO:0000256" key="3">
    <source>
        <dbReference type="ARBA" id="ARBA00023163"/>
    </source>
</evidence>
<evidence type="ECO:0000259" key="5">
    <source>
        <dbReference type="PROSITE" id="PS51078"/>
    </source>
</evidence>
<evidence type="ECO:0000259" key="4">
    <source>
        <dbReference type="PROSITE" id="PS51077"/>
    </source>
</evidence>
<evidence type="ECO:0000256" key="1">
    <source>
        <dbReference type="ARBA" id="ARBA00023015"/>
    </source>
</evidence>
<proteinExistence type="predicted"/>
<reference evidence="6 7" key="1">
    <citation type="journal article" date="2006" name="Genome Biol.">
        <title>The genome of Rhizobium leguminosarum has recognizable core and accessory components.</title>
        <authorList>
            <person name="Young J.W."/>
            <person name="Crossman L.C."/>
            <person name="Johnston A.W.B."/>
            <person name="Thomson N.R."/>
            <person name="Ghazoui Z.F."/>
            <person name="Hull K.H."/>
            <person name="Wexler M."/>
            <person name="Curson A.R.J."/>
            <person name="Todd J.D."/>
            <person name="Poole P.S."/>
            <person name="Mauchline T.H."/>
            <person name="East A.K."/>
            <person name="Quail M.A."/>
            <person name="Churcher C."/>
            <person name="Arrowsmith C."/>
            <person name="Cherevach A."/>
            <person name="Chillingworth T."/>
            <person name="Clarke K."/>
            <person name="Cronin A."/>
            <person name="Davis P."/>
            <person name="Fraser A."/>
            <person name="Hance Z."/>
            <person name="Hauser H."/>
            <person name="Jagels K."/>
            <person name="Moule S."/>
            <person name="Mungall K."/>
            <person name="Norbertczak H."/>
            <person name="Rabbinowitsch E."/>
            <person name="Sanders M."/>
            <person name="Simmonds M."/>
            <person name="Whitehead S."/>
            <person name="Parkhill J."/>
        </authorList>
    </citation>
    <scope>NUCLEOTIDE SEQUENCE [LARGE SCALE GENOMIC DNA]</scope>
    <source>
        <strain evidence="7">DSM 114642 / LMG 32736 / 3841</strain>
    </source>
</reference>
<feature type="domain" description="IclR-ED" evidence="5">
    <location>
        <begin position="85"/>
        <end position="268"/>
    </location>
</feature>
<dbReference type="PANTHER" id="PTHR30136">
    <property type="entry name" value="HELIX-TURN-HELIX TRANSCRIPTIONAL REGULATOR, ICLR FAMILY"/>
    <property type="match status" value="1"/>
</dbReference>
<dbReference type="GO" id="GO:0003700">
    <property type="term" value="F:DNA-binding transcription factor activity"/>
    <property type="evidence" value="ECO:0007669"/>
    <property type="project" value="TreeGrafter"/>
</dbReference>
<dbReference type="InterPro" id="IPR036388">
    <property type="entry name" value="WH-like_DNA-bd_sf"/>
</dbReference>
<dbReference type="Pfam" id="PF09339">
    <property type="entry name" value="HTH_IclR"/>
    <property type="match status" value="1"/>
</dbReference>
<dbReference type="InterPro" id="IPR036390">
    <property type="entry name" value="WH_DNA-bd_sf"/>
</dbReference>
<organism evidence="6 7">
    <name type="scientific">Rhizobium johnstonii (strain DSM 114642 / LMG 32736 / 3841)</name>
    <name type="common">Rhizobium leguminosarum bv. viciae</name>
    <dbReference type="NCBI Taxonomy" id="216596"/>
    <lineage>
        <taxon>Bacteria</taxon>
        <taxon>Pseudomonadati</taxon>
        <taxon>Pseudomonadota</taxon>
        <taxon>Alphaproteobacteria</taxon>
        <taxon>Hyphomicrobiales</taxon>
        <taxon>Rhizobiaceae</taxon>
        <taxon>Rhizobium/Agrobacterium group</taxon>
        <taxon>Rhizobium</taxon>
        <taxon>Rhizobium johnstonii</taxon>
    </lineage>
</organism>
<evidence type="ECO:0000313" key="6">
    <source>
        <dbReference type="EMBL" id="CAK10356.1"/>
    </source>
</evidence>
<dbReference type="AlphaFoldDB" id="Q1M816"/>
<protein>
    <submittedName>
        <fullName evidence="6">IclR family transcriptional regulatory protein</fullName>
    </submittedName>
</protein>
<evidence type="ECO:0000313" key="7">
    <source>
        <dbReference type="Proteomes" id="UP000006575"/>
    </source>
</evidence>
<dbReference type="InterPro" id="IPR029016">
    <property type="entry name" value="GAF-like_dom_sf"/>
</dbReference>
<gene>
    <name evidence="6" type="ordered locus">pRL100133</name>
</gene>
<name>Q1M816_RHIJ3</name>
<dbReference type="PROSITE" id="PS51078">
    <property type="entry name" value="ICLR_ED"/>
    <property type="match status" value="1"/>
</dbReference>
<keyword evidence="6" id="KW-0614">Plasmid</keyword>
<dbReference type="KEGG" id="rle:pRL100133"/>
<keyword evidence="7" id="KW-1185">Reference proteome</keyword>
<dbReference type="SMART" id="SM00346">
    <property type="entry name" value="HTH_ICLR"/>
    <property type="match status" value="1"/>
</dbReference>
<evidence type="ECO:0000256" key="2">
    <source>
        <dbReference type="ARBA" id="ARBA00023125"/>
    </source>
</evidence>
<dbReference type="Pfam" id="PF01614">
    <property type="entry name" value="IclR_C"/>
    <property type="match status" value="1"/>
</dbReference>
<dbReference type="EnsemblBacteria" id="CAK10356">
    <property type="protein sequence ID" value="CAK10356"/>
    <property type="gene ID" value="pRL100133"/>
</dbReference>
<accession>Q1M816</accession>
<dbReference type="SUPFAM" id="SSF55781">
    <property type="entry name" value="GAF domain-like"/>
    <property type="match status" value="1"/>
</dbReference>
<dbReference type="GO" id="GO:0045892">
    <property type="term" value="P:negative regulation of DNA-templated transcription"/>
    <property type="evidence" value="ECO:0007669"/>
    <property type="project" value="TreeGrafter"/>
</dbReference>
<dbReference type="Gene3D" id="1.10.10.10">
    <property type="entry name" value="Winged helix-like DNA-binding domain superfamily/Winged helix DNA-binding domain"/>
    <property type="match status" value="1"/>
</dbReference>
<sequence>MEVSSTRRAAVEDTAIGKSVDSVPALRRAVSILDLVTNSGGAMSAADITRAMSLPKSTAHGLLGVMVELGLLVRKQDGTYRLGPHPMRWAHGFLSEMDIVSIFRNYFASDTTLSPYTVTLTTLDRDEVVYIDCRNSDQPLGHTFRIGMRLPATFTATGKMLLSEMPEDKLEALFSANFPPPITSRSVKNLGLLRQELADIRTRGFSIDNGQVREGMICIGTAVRDHTRCAVAGIAISLLESETTPVLIESLGETMRRSAAILSEQLGHNSSSLFRDEG</sequence>
<dbReference type="PANTHER" id="PTHR30136:SF24">
    <property type="entry name" value="HTH-TYPE TRANSCRIPTIONAL REPRESSOR ALLR"/>
    <property type="match status" value="1"/>
</dbReference>
<dbReference type="InterPro" id="IPR005471">
    <property type="entry name" value="Tscrpt_reg_IclR_N"/>
</dbReference>
<geneLocation type="plasmid" evidence="6 7">
    <name>pRL10</name>
</geneLocation>
<keyword evidence="2" id="KW-0238">DNA-binding</keyword>
<dbReference type="GO" id="GO:0003677">
    <property type="term" value="F:DNA binding"/>
    <property type="evidence" value="ECO:0007669"/>
    <property type="project" value="UniProtKB-KW"/>
</dbReference>
<dbReference type="Gene3D" id="3.30.450.40">
    <property type="match status" value="1"/>
</dbReference>
<dbReference type="InterPro" id="IPR014757">
    <property type="entry name" value="Tscrpt_reg_IclR_C"/>
</dbReference>
<dbReference type="EMBL" id="AM236084">
    <property type="protein sequence ID" value="CAK10356.1"/>
    <property type="molecule type" value="Genomic_DNA"/>
</dbReference>
<dbReference type="SUPFAM" id="SSF46785">
    <property type="entry name" value="Winged helix' DNA-binding domain"/>
    <property type="match status" value="1"/>
</dbReference>
<dbReference type="HOGENOM" id="CLU_062618_6_3_5"/>
<keyword evidence="1" id="KW-0805">Transcription regulation</keyword>
<feature type="domain" description="HTH iclR-type" evidence="4">
    <location>
        <begin position="23"/>
        <end position="84"/>
    </location>
</feature>
<keyword evidence="3" id="KW-0804">Transcription</keyword>